<feature type="chain" id="PRO_5006066492" evidence="4">
    <location>
        <begin position="30"/>
        <end position="213"/>
    </location>
</feature>
<dbReference type="PRINTS" id="PR00160">
    <property type="entry name" value="GLUTAREDOXIN"/>
</dbReference>
<dbReference type="CDD" id="cd03419">
    <property type="entry name" value="GRX_GRXh_1_2_like"/>
    <property type="match status" value="1"/>
</dbReference>
<keyword evidence="7" id="KW-1185">Reference proteome</keyword>
<name>A0A0P1KSS2_9SACH</name>
<dbReference type="Pfam" id="PF00462">
    <property type="entry name" value="Glutaredoxin"/>
    <property type="match status" value="1"/>
</dbReference>
<evidence type="ECO:0000256" key="3">
    <source>
        <dbReference type="ARBA" id="ARBA00023014"/>
    </source>
</evidence>
<dbReference type="InterPro" id="IPR011899">
    <property type="entry name" value="Glutaredoxin_euk/vir"/>
</dbReference>
<dbReference type="InterPro" id="IPR002109">
    <property type="entry name" value="Glutaredoxin"/>
</dbReference>
<comment type="similarity">
    <text evidence="1">Belongs to the glutaredoxin family. Monothiol subfamily.</text>
</comment>
<keyword evidence="4" id="KW-0732">Signal</keyword>
<evidence type="ECO:0000259" key="5">
    <source>
        <dbReference type="Pfam" id="PF00462"/>
    </source>
</evidence>
<dbReference type="NCBIfam" id="TIGR02180">
    <property type="entry name" value="GRX_euk"/>
    <property type="match status" value="1"/>
</dbReference>
<dbReference type="PANTHER" id="PTHR45694:SF5">
    <property type="entry name" value="GLUTAREDOXIN 2"/>
    <property type="match status" value="1"/>
</dbReference>
<reference evidence="7" key="1">
    <citation type="submission" date="2015-10" db="EMBL/GenBank/DDBJ databases">
        <authorList>
            <person name="Devillers H."/>
        </authorList>
    </citation>
    <scope>NUCLEOTIDE SEQUENCE [LARGE SCALE GENOMIC DNA]</scope>
</reference>
<dbReference type="InterPro" id="IPR014025">
    <property type="entry name" value="Glutaredoxin_subgr"/>
</dbReference>
<dbReference type="Gene3D" id="3.40.30.10">
    <property type="entry name" value="Glutaredoxin"/>
    <property type="match status" value="1"/>
</dbReference>
<gene>
    <name evidence="6" type="ORF">LAQU0_S06e02542g</name>
</gene>
<dbReference type="GO" id="GO:0004362">
    <property type="term" value="F:glutathione-disulfide reductase (NADPH) activity"/>
    <property type="evidence" value="ECO:0007669"/>
    <property type="project" value="UniProtKB-ARBA"/>
</dbReference>
<proteinExistence type="inferred from homology"/>
<dbReference type="SUPFAM" id="SSF52833">
    <property type="entry name" value="Thioredoxin-like"/>
    <property type="match status" value="1"/>
</dbReference>
<dbReference type="PROSITE" id="PS51354">
    <property type="entry name" value="GLUTAREDOXIN_2"/>
    <property type="match status" value="1"/>
</dbReference>
<accession>A0A0P1KSS2</accession>
<dbReference type="GO" id="GO:0000324">
    <property type="term" value="C:fungal-type vacuole"/>
    <property type="evidence" value="ECO:0007669"/>
    <property type="project" value="TreeGrafter"/>
</dbReference>
<sequence length="213" mass="23603">MLSKRNLRVFVFTGVLLVLIYFIIQNAHATVTSGNSTLIDQATSGAVTHNKGKNKQTGEVDPSVGKEIQDIKNEVGIKGDDGESSKTDMAQEKEFDPAKEYQQILASSPMIVFSKSRCPFSQKIKELLKKEFEFSPHYLVVELDKHDHGAELQKYIGTLTGRSTVPNVIINGVSRGGNDDFQKLQEEDELLSSLKTWCGKALTVSKKEKPSNN</sequence>
<dbReference type="GO" id="GO:0051537">
    <property type="term" value="F:2 iron, 2 sulfur cluster binding"/>
    <property type="evidence" value="ECO:0007669"/>
    <property type="project" value="UniProtKB-KW"/>
</dbReference>
<evidence type="ECO:0000313" key="7">
    <source>
        <dbReference type="Proteomes" id="UP000236544"/>
    </source>
</evidence>
<dbReference type="GO" id="GO:0005801">
    <property type="term" value="C:cis-Golgi network"/>
    <property type="evidence" value="ECO:0007669"/>
    <property type="project" value="UniProtKB-ARBA"/>
</dbReference>
<dbReference type="OrthoDB" id="423313at2759"/>
<evidence type="ECO:0000256" key="2">
    <source>
        <dbReference type="ARBA" id="ARBA00022714"/>
    </source>
</evidence>
<keyword evidence="2" id="KW-0001">2Fe-2S</keyword>
<dbReference type="GO" id="GO:0005796">
    <property type="term" value="C:Golgi lumen"/>
    <property type="evidence" value="ECO:0007669"/>
    <property type="project" value="TreeGrafter"/>
</dbReference>
<dbReference type="PANTHER" id="PTHR45694">
    <property type="entry name" value="GLUTAREDOXIN 2"/>
    <property type="match status" value="1"/>
</dbReference>
<keyword evidence="2" id="KW-0408">Iron</keyword>
<protein>
    <submittedName>
        <fullName evidence="6">LAQU0S06e02542g1_1</fullName>
    </submittedName>
</protein>
<dbReference type="GO" id="GO:0034599">
    <property type="term" value="P:cellular response to oxidative stress"/>
    <property type="evidence" value="ECO:0007669"/>
    <property type="project" value="TreeGrafter"/>
</dbReference>
<dbReference type="Proteomes" id="UP000236544">
    <property type="component" value="Unassembled WGS sequence"/>
</dbReference>
<feature type="domain" description="Glutaredoxin" evidence="5">
    <location>
        <begin position="111"/>
        <end position="173"/>
    </location>
</feature>
<feature type="signal peptide" evidence="4">
    <location>
        <begin position="1"/>
        <end position="29"/>
    </location>
</feature>
<dbReference type="EMBL" id="LN890530">
    <property type="protein sequence ID" value="CUS22637.1"/>
    <property type="molecule type" value="Genomic_DNA"/>
</dbReference>
<evidence type="ECO:0000256" key="4">
    <source>
        <dbReference type="SAM" id="SignalP"/>
    </source>
</evidence>
<dbReference type="AlphaFoldDB" id="A0A0P1KSS2"/>
<dbReference type="FunFam" id="3.40.30.10:FF:000093">
    <property type="entry name" value="Glutaredoxin 2"/>
    <property type="match status" value="1"/>
</dbReference>
<dbReference type="InterPro" id="IPR036249">
    <property type="entry name" value="Thioredoxin-like_sf"/>
</dbReference>
<keyword evidence="3" id="KW-0411">Iron-sulfur</keyword>
<evidence type="ECO:0000256" key="1">
    <source>
        <dbReference type="ARBA" id="ARBA00009630"/>
    </source>
</evidence>
<evidence type="ECO:0000313" key="6">
    <source>
        <dbReference type="EMBL" id="CUS22637.1"/>
    </source>
</evidence>
<organism evidence="6 7">
    <name type="scientific">Lachancea quebecensis</name>
    <dbReference type="NCBI Taxonomy" id="1654605"/>
    <lineage>
        <taxon>Eukaryota</taxon>
        <taxon>Fungi</taxon>
        <taxon>Dikarya</taxon>
        <taxon>Ascomycota</taxon>
        <taxon>Saccharomycotina</taxon>
        <taxon>Saccharomycetes</taxon>
        <taxon>Saccharomycetales</taxon>
        <taxon>Saccharomycetaceae</taxon>
        <taxon>Lachancea</taxon>
    </lineage>
</organism>
<keyword evidence="2" id="KW-0479">Metal-binding</keyword>